<dbReference type="CDD" id="cd00487">
    <property type="entry name" value="Pep_deformylase"/>
    <property type="match status" value="1"/>
</dbReference>
<sequence>MPLRNIVMLGDPILRQKAKRIHRFDASLRKLVKDMFETMHANDGAGLAAPQIGLSLRLFVVELEDPKTEKYYKVAMANPEIIKTEGEQTGLDGCLSIPGYYGVNVRRANKVIVKGQDLNGKPMKVLAEGYYAWALQHEIDHLDGVLFIDLLDSPEDLREVRHSDDEKEEVLK</sequence>
<dbReference type="EMBL" id="BNJG01000002">
    <property type="protein sequence ID" value="GHO56980.1"/>
    <property type="molecule type" value="Genomic_DNA"/>
</dbReference>
<dbReference type="HAMAP" id="MF_00163">
    <property type="entry name" value="Pep_deformylase"/>
    <property type="match status" value="1"/>
</dbReference>
<dbReference type="Pfam" id="PF01327">
    <property type="entry name" value="Pep_deformylase"/>
    <property type="match status" value="1"/>
</dbReference>
<evidence type="ECO:0000313" key="4">
    <source>
        <dbReference type="Proteomes" id="UP000654345"/>
    </source>
</evidence>
<dbReference type="RefSeq" id="WP_201373426.1">
    <property type="nucleotide sequence ID" value="NZ_BNJG01000002.1"/>
</dbReference>
<comment type="caution">
    <text evidence="3">The sequence shown here is derived from an EMBL/GenBank/DDBJ whole genome shotgun (WGS) entry which is preliminary data.</text>
</comment>
<dbReference type="SUPFAM" id="SSF56420">
    <property type="entry name" value="Peptide deformylase"/>
    <property type="match status" value="1"/>
</dbReference>
<evidence type="ECO:0000313" key="3">
    <source>
        <dbReference type="EMBL" id="GHO56980.1"/>
    </source>
</evidence>
<feature type="active site" evidence="2">
    <location>
        <position position="138"/>
    </location>
</feature>
<feature type="binding site" evidence="2">
    <location>
        <position position="94"/>
    </location>
    <ligand>
        <name>Fe cation</name>
        <dbReference type="ChEBI" id="CHEBI:24875"/>
    </ligand>
</feature>
<dbReference type="EC" id="3.5.1.88" evidence="2"/>
<keyword evidence="2" id="KW-0648">Protein biosynthesis</keyword>
<evidence type="ECO:0000256" key="1">
    <source>
        <dbReference type="ARBA" id="ARBA00010759"/>
    </source>
</evidence>
<dbReference type="NCBIfam" id="NF001159">
    <property type="entry name" value="PRK00150.1-3"/>
    <property type="match status" value="1"/>
</dbReference>
<dbReference type="Proteomes" id="UP000654345">
    <property type="component" value="Unassembled WGS sequence"/>
</dbReference>
<keyword evidence="4" id="KW-1185">Reference proteome</keyword>
<comment type="catalytic activity">
    <reaction evidence="2">
        <text>N-terminal N-formyl-L-methionyl-[peptide] + H2O = N-terminal L-methionyl-[peptide] + formate</text>
        <dbReference type="Rhea" id="RHEA:24420"/>
        <dbReference type="Rhea" id="RHEA-COMP:10639"/>
        <dbReference type="Rhea" id="RHEA-COMP:10640"/>
        <dbReference type="ChEBI" id="CHEBI:15377"/>
        <dbReference type="ChEBI" id="CHEBI:15740"/>
        <dbReference type="ChEBI" id="CHEBI:49298"/>
        <dbReference type="ChEBI" id="CHEBI:64731"/>
        <dbReference type="EC" id="3.5.1.88"/>
    </reaction>
</comment>
<comment type="function">
    <text evidence="2">Removes the formyl group from the N-terminal Met of newly synthesized proteins. Requires at least a dipeptide for an efficient rate of reaction. N-terminal L-methionine is a prerequisite for activity but the enzyme has broad specificity at other positions.</text>
</comment>
<comment type="cofactor">
    <cofactor evidence="2">
        <name>Fe(2+)</name>
        <dbReference type="ChEBI" id="CHEBI:29033"/>
    </cofactor>
    <text evidence="2">Binds 1 Fe(2+) ion.</text>
</comment>
<dbReference type="PANTHER" id="PTHR10458:SF22">
    <property type="entry name" value="PEPTIDE DEFORMYLASE"/>
    <property type="match status" value="1"/>
</dbReference>
<keyword evidence="2" id="KW-0378">Hydrolase</keyword>
<dbReference type="PRINTS" id="PR01576">
    <property type="entry name" value="PDEFORMYLASE"/>
</dbReference>
<dbReference type="InterPro" id="IPR036821">
    <property type="entry name" value="Peptide_deformylase_sf"/>
</dbReference>
<gene>
    <name evidence="3" type="primary">def_2</name>
    <name evidence="2" type="synonym">def</name>
    <name evidence="3" type="ORF">KSB_54550</name>
</gene>
<name>A0ABQ3UXC4_9CHLR</name>
<dbReference type="InterPro" id="IPR023635">
    <property type="entry name" value="Peptide_deformylase"/>
</dbReference>
<dbReference type="NCBIfam" id="TIGR00079">
    <property type="entry name" value="pept_deformyl"/>
    <property type="match status" value="1"/>
</dbReference>
<dbReference type="PIRSF" id="PIRSF004749">
    <property type="entry name" value="Pep_def"/>
    <property type="match status" value="1"/>
</dbReference>
<feature type="binding site" evidence="2">
    <location>
        <position position="141"/>
    </location>
    <ligand>
        <name>Fe cation</name>
        <dbReference type="ChEBI" id="CHEBI:24875"/>
    </ligand>
</feature>
<proteinExistence type="inferred from homology"/>
<protein>
    <recommendedName>
        <fullName evidence="2">Peptide deformylase</fullName>
        <shortName evidence="2">PDF</shortName>
        <ecNumber evidence="2">3.5.1.88</ecNumber>
    </recommendedName>
    <alternativeName>
        <fullName evidence="2">Polypeptide deformylase</fullName>
    </alternativeName>
</protein>
<feature type="binding site" evidence="2">
    <location>
        <position position="137"/>
    </location>
    <ligand>
        <name>Fe cation</name>
        <dbReference type="ChEBI" id="CHEBI:24875"/>
    </ligand>
</feature>
<dbReference type="Gene3D" id="3.90.45.10">
    <property type="entry name" value="Peptide deformylase"/>
    <property type="match status" value="1"/>
</dbReference>
<dbReference type="PANTHER" id="PTHR10458">
    <property type="entry name" value="PEPTIDE DEFORMYLASE"/>
    <property type="match status" value="1"/>
</dbReference>
<keyword evidence="2" id="KW-0479">Metal-binding</keyword>
<accession>A0ABQ3UXC4</accession>
<evidence type="ECO:0000256" key="2">
    <source>
        <dbReference type="HAMAP-Rule" id="MF_00163"/>
    </source>
</evidence>
<reference evidence="3 4" key="1">
    <citation type="journal article" date="2021" name="Int. J. Syst. Evol. Microbiol.">
        <title>Reticulibacter mediterranei gen. nov., sp. nov., within the new family Reticulibacteraceae fam. nov., and Ktedonospora formicarum gen. nov., sp. nov., Ktedonobacter robiniae sp. nov., Dictyobacter formicarum sp. nov. and Dictyobacter arantiisoli sp. nov., belonging to the class Ktedonobacteria.</title>
        <authorList>
            <person name="Yabe S."/>
            <person name="Zheng Y."/>
            <person name="Wang C.M."/>
            <person name="Sakai Y."/>
            <person name="Abe K."/>
            <person name="Yokota A."/>
            <person name="Donadio S."/>
            <person name="Cavaletti L."/>
            <person name="Monciardini P."/>
        </authorList>
    </citation>
    <scope>NUCLEOTIDE SEQUENCE [LARGE SCALE GENOMIC DNA]</scope>
    <source>
        <strain evidence="3 4">SOSP1-30</strain>
    </source>
</reference>
<organism evidence="3 4">
    <name type="scientific">Ktedonobacter robiniae</name>
    <dbReference type="NCBI Taxonomy" id="2778365"/>
    <lineage>
        <taxon>Bacteria</taxon>
        <taxon>Bacillati</taxon>
        <taxon>Chloroflexota</taxon>
        <taxon>Ktedonobacteria</taxon>
        <taxon>Ktedonobacterales</taxon>
        <taxon>Ktedonobacteraceae</taxon>
        <taxon>Ktedonobacter</taxon>
    </lineage>
</organism>
<comment type="similarity">
    <text evidence="1 2">Belongs to the polypeptide deformylase family.</text>
</comment>
<keyword evidence="2" id="KW-0408">Iron</keyword>